<feature type="domain" description="Alcohol dehydrogenase-like C-terminal" evidence="6">
    <location>
        <begin position="156"/>
        <end position="264"/>
    </location>
</feature>
<dbReference type="Gene3D" id="3.90.180.10">
    <property type="entry name" value="Medium-chain alcohol dehydrogenases, catalytic domain"/>
    <property type="match status" value="2"/>
</dbReference>
<evidence type="ECO:0000259" key="6">
    <source>
        <dbReference type="Pfam" id="PF00107"/>
    </source>
</evidence>
<evidence type="ECO:0000256" key="5">
    <source>
        <dbReference type="ARBA" id="ARBA00023002"/>
    </source>
</evidence>
<gene>
    <name evidence="7" type="ORF">DP107_04515</name>
</gene>
<sequence>MTGRALYFSEPGRVEVRDRPVPEPGPDEVRVRTELSAVSPGTELLVYRGEVPESMDADETIDALDGTFSYPQQYGYAAVGRVSAVGVDVTDDWLDRRVLAFHPHESHFLADPEDLVPTTLSAEDALLVPNVEAAVNFAMDAQPRLGERVAVFGQGPVGLLTTAVLADFPLSELVAVDRYGRRRDLARSFGADRAVRPGEAAAALSADGADLSVELSGAPEALDEAIDVTGYAGQVLVGSWYGIKDVSLDLGGSYHRSHIRIRSSQVSRVDPDHAGRWDKERRMEYVRSWLDRADVSEMFTHRLDVSEAPKAYRLLDERKDEAVQVVFTYD</sequence>
<keyword evidence="5" id="KW-0560">Oxidoreductase</keyword>
<dbReference type="EMBL" id="QMDX01000002">
    <property type="protein sequence ID" value="TSD15121.1"/>
    <property type="molecule type" value="Genomic_DNA"/>
</dbReference>
<comment type="cofactor">
    <cofactor evidence="1">
        <name>Zn(2+)</name>
        <dbReference type="ChEBI" id="CHEBI:29105"/>
    </cofactor>
</comment>
<dbReference type="GO" id="GO:0016491">
    <property type="term" value="F:oxidoreductase activity"/>
    <property type="evidence" value="ECO:0007669"/>
    <property type="project" value="UniProtKB-KW"/>
</dbReference>
<dbReference type="InParanoid" id="A0A554NCK1"/>
<evidence type="ECO:0000256" key="1">
    <source>
        <dbReference type="ARBA" id="ARBA00001947"/>
    </source>
</evidence>
<evidence type="ECO:0000313" key="8">
    <source>
        <dbReference type="Proteomes" id="UP000319894"/>
    </source>
</evidence>
<protein>
    <submittedName>
        <fullName evidence="7">Oxidoreductase</fullName>
    </submittedName>
</protein>
<accession>A0A554NCK1</accession>
<keyword evidence="4" id="KW-0862">Zinc</keyword>
<keyword evidence="3" id="KW-0479">Metal-binding</keyword>
<evidence type="ECO:0000256" key="4">
    <source>
        <dbReference type="ARBA" id="ARBA00022833"/>
    </source>
</evidence>
<evidence type="ECO:0000256" key="2">
    <source>
        <dbReference type="ARBA" id="ARBA00008072"/>
    </source>
</evidence>
<dbReference type="Gene3D" id="3.40.50.720">
    <property type="entry name" value="NAD(P)-binding Rossmann-like Domain"/>
    <property type="match status" value="1"/>
</dbReference>
<dbReference type="Proteomes" id="UP000319894">
    <property type="component" value="Unassembled WGS sequence"/>
</dbReference>
<comment type="caution">
    <text evidence="7">The sequence shown here is derived from an EMBL/GenBank/DDBJ whole genome shotgun (WGS) entry which is preliminary data.</text>
</comment>
<dbReference type="InterPro" id="IPR011032">
    <property type="entry name" value="GroES-like_sf"/>
</dbReference>
<dbReference type="SUPFAM" id="SSF51735">
    <property type="entry name" value="NAD(P)-binding Rossmann-fold domains"/>
    <property type="match status" value="1"/>
</dbReference>
<dbReference type="InterPro" id="IPR036291">
    <property type="entry name" value="NAD(P)-bd_dom_sf"/>
</dbReference>
<name>A0A554NCK1_9EURY</name>
<dbReference type="Pfam" id="PF00107">
    <property type="entry name" value="ADH_zinc_N"/>
    <property type="match status" value="1"/>
</dbReference>
<dbReference type="PANTHER" id="PTHR43350">
    <property type="entry name" value="NAD-DEPENDENT ALCOHOL DEHYDROGENASE"/>
    <property type="match status" value="1"/>
</dbReference>
<dbReference type="PANTHER" id="PTHR43350:SF19">
    <property type="entry name" value="D-GULOSIDE 3-DEHYDROGENASE"/>
    <property type="match status" value="1"/>
</dbReference>
<dbReference type="SUPFAM" id="SSF50129">
    <property type="entry name" value="GroES-like"/>
    <property type="match status" value="1"/>
</dbReference>
<proteinExistence type="inferred from homology"/>
<dbReference type="GO" id="GO:0046872">
    <property type="term" value="F:metal ion binding"/>
    <property type="evidence" value="ECO:0007669"/>
    <property type="project" value="UniProtKB-KW"/>
</dbReference>
<dbReference type="OrthoDB" id="168897at2157"/>
<dbReference type="AlphaFoldDB" id="A0A554NCK1"/>
<keyword evidence="8" id="KW-1185">Reference proteome</keyword>
<evidence type="ECO:0000313" key="7">
    <source>
        <dbReference type="EMBL" id="TSD15121.1"/>
    </source>
</evidence>
<evidence type="ECO:0000256" key="3">
    <source>
        <dbReference type="ARBA" id="ARBA00022723"/>
    </source>
</evidence>
<comment type="similarity">
    <text evidence="2">Belongs to the zinc-containing alcohol dehydrogenase family.</text>
</comment>
<organism evidence="7 8">
    <name type="scientific">Haloglomus irregulare</name>
    <dbReference type="NCBI Taxonomy" id="2234134"/>
    <lineage>
        <taxon>Archaea</taxon>
        <taxon>Methanobacteriati</taxon>
        <taxon>Methanobacteriota</taxon>
        <taxon>Stenosarchaea group</taxon>
        <taxon>Halobacteria</taxon>
        <taxon>Halobacteriales</taxon>
        <taxon>Natronomonadaceae</taxon>
        <taxon>Haloglomus</taxon>
    </lineage>
</organism>
<reference evidence="7 8" key="1">
    <citation type="submission" date="2018-06" db="EMBL/GenBank/DDBJ databases">
        <title>Natronomonas sp. F16-60 a new haloarchaeon isolated from a solar saltern of Isla Cristina, Huelva, Spain.</title>
        <authorList>
            <person name="Duran-Viseras A."/>
            <person name="Sanchez-Porro C."/>
            <person name="Ventosa A."/>
        </authorList>
    </citation>
    <scope>NUCLEOTIDE SEQUENCE [LARGE SCALE GENOMIC DNA]</scope>
    <source>
        <strain evidence="7 8">F16-60</strain>
    </source>
</reference>
<dbReference type="CDD" id="cd08255">
    <property type="entry name" value="2-desacetyl-2-hydroxyethyl_bacteriochlorophyllide_like"/>
    <property type="match status" value="1"/>
</dbReference>
<dbReference type="InterPro" id="IPR013149">
    <property type="entry name" value="ADH-like_C"/>
</dbReference>
<dbReference type="RefSeq" id="WP_144260961.1">
    <property type="nucleotide sequence ID" value="NZ_QMDX01000002.1"/>
</dbReference>